<dbReference type="EMBL" id="JAAIUW010000008">
    <property type="protein sequence ID" value="KAF7818020.1"/>
    <property type="molecule type" value="Genomic_DNA"/>
</dbReference>
<accession>A0A834TB94</accession>
<dbReference type="Proteomes" id="UP000634136">
    <property type="component" value="Unassembled WGS sequence"/>
</dbReference>
<comment type="caution">
    <text evidence="1">The sequence shown here is derived from an EMBL/GenBank/DDBJ whole genome shotgun (WGS) entry which is preliminary data.</text>
</comment>
<proteinExistence type="predicted"/>
<gene>
    <name evidence="1" type="ORF">G2W53_023475</name>
</gene>
<evidence type="ECO:0000313" key="2">
    <source>
        <dbReference type="Proteomes" id="UP000634136"/>
    </source>
</evidence>
<sequence length="34" mass="3972">MIYWYIGGERQEVEKEIIGMASRLGDLSRLQSKN</sequence>
<dbReference type="AlphaFoldDB" id="A0A834TB94"/>
<name>A0A834TB94_9FABA</name>
<organism evidence="1 2">
    <name type="scientific">Senna tora</name>
    <dbReference type="NCBI Taxonomy" id="362788"/>
    <lineage>
        <taxon>Eukaryota</taxon>
        <taxon>Viridiplantae</taxon>
        <taxon>Streptophyta</taxon>
        <taxon>Embryophyta</taxon>
        <taxon>Tracheophyta</taxon>
        <taxon>Spermatophyta</taxon>
        <taxon>Magnoliopsida</taxon>
        <taxon>eudicotyledons</taxon>
        <taxon>Gunneridae</taxon>
        <taxon>Pentapetalae</taxon>
        <taxon>rosids</taxon>
        <taxon>fabids</taxon>
        <taxon>Fabales</taxon>
        <taxon>Fabaceae</taxon>
        <taxon>Caesalpinioideae</taxon>
        <taxon>Cassia clade</taxon>
        <taxon>Senna</taxon>
    </lineage>
</organism>
<reference evidence="1" key="1">
    <citation type="submission" date="2020-09" db="EMBL/GenBank/DDBJ databases">
        <title>Genome-Enabled Discovery of Anthraquinone Biosynthesis in Senna tora.</title>
        <authorList>
            <person name="Kang S.-H."/>
            <person name="Pandey R.P."/>
            <person name="Lee C.-M."/>
            <person name="Sim J.-S."/>
            <person name="Jeong J.-T."/>
            <person name="Choi B.-S."/>
            <person name="Jung M."/>
            <person name="Ginzburg D."/>
            <person name="Zhao K."/>
            <person name="Won S.Y."/>
            <person name="Oh T.-J."/>
            <person name="Yu Y."/>
            <person name="Kim N.-H."/>
            <person name="Lee O.R."/>
            <person name="Lee T.-H."/>
            <person name="Bashyal P."/>
            <person name="Kim T.-S."/>
            <person name="Lee W.-H."/>
            <person name="Kawkins C."/>
            <person name="Kim C.-K."/>
            <person name="Kim J.S."/>
            <person name="Ahn B.O."/>
            <person name="Rhee S.Y."/>
            <person name="Sohng J.K."/>
        </authorList>
    </citation>
    <scope>NUCLEOTIDE SEQUENCE</scope>
    <source>
        <tissue evidence="1">Leaf</tissue>
    </source>
</reference>
<keyword evidence="2" id="KW-1185">Reference proteome</keyword>
<protein>
    <submittedName>
        <fullName evidence="1">Uncharacterized protein</fullName>
    </submittedName>
</protein>
<evidence type="ECO:0000313" key="1">
    <source>
        <dbReference type="EMBL" id="KAF7818020.1"/>
    </source>
</evidence>